<dbReference type="OrthoDB" id="6513042at2759"/>
<name>A0A7R8ZRT0_9CRUS</name>
<protein>
    <submittedName>
        <fullName evidence="6">Uncharacterized protein</fullName>
    </submittedName>
</protein>
<dbReference type="PROSITE" id="PS51194">
    <property type="entry name" value="HELICASE_CTER"/>
    <property type="match status" value="1"/>
</dbReference>
<dbReference type="GO" id="GO:0003677">
    <property type="term" value="F:DNA binding"/>
    <property type="evidence" value="ECO:0007669"/>
    <property type="project" value="UniProtKB-KW"/>
</dbReference>
<dbReference type="SUPFAM" id="SSF51695">
    <property type="entry name" value="PLC-like phosphodiesterases"/>
    <property type="match status" value="1"/>
</dbReference>
<dbReference type="SUPFAM" id="SSF141259">
    <property type="entry name" value="CarD-like"/>
    <property type="match status" value="1"/>
</dbReference>
<dbReference type="InterPro" id="IPR003711">
    <property type="entry name" value="CarD-like/TRCF_RID"/>
</dbReference>
<dbReference type="Gene3D" id="2.40.10.170">
    <property type="match status" value="1"/>
</dbReference>
<evidence type="ECO:0000256" key="4">
    <source>
        <dbReference type="ARBA" id="ARBA00022840"/>
    </source>
</evidence>
<dbReference type="InterPro" id="IPR001650">
    <property type="entry name" value="Helicase_C-like"/>
</dbReference>
<evidence type="ECO:0000256" key="5">
    <source>
        <dbReference type="ARBA" id="ARBA00023125"/>
    </source>
</evidence>
<dbReference type="SUPFAM" id="SSF143517">
    <property type="entry name" value="TRCF domain-like"/>
    <property type="match status" value="1"/>
</dbReference>
<dbReference type="SMART" id="SM00490">
    <property type="entry name" value="HELICc"/>
    <property type="match status" value="1"/>
</dbReference>
<dbReference type="Gene3D" id="3.20.20.190">
    <property type="entry name" value="Phosphatidylinositol (PI) phosphodiesterase"/>
    <property type="match status" value="1"/>
</dbReference>
<dbReference type="GO" id="GO:0008081">
    <property type="term" value="F:phosphoric diester hydrolase activity"/>
    <property type="evidence" value="ECO:0007669"/>
    <property type="project" value="InterPro"/>
</dbReference>
<dbReference type="SMART" id="SM01058">
    <property type="entry name" value="CarD_TRCF"/>
    <property type="match status" value="1"/>
</dbReference>
<dbReference type="Pfam" id="PF02559">
    <property type="entry name" value="CarD_TRCF_RID"/>
    <property type="match status" value="1"/>
</dbReference>
<evidence type="ECO:0000313" key="6">
    <source>
        <dbReference type="EMBL" id="CAD7231941.1"/>
    </source>
</evidence>
<dbReference type="Pfam" id="PF03009">
    <property type="entry name" value="GDPD"/>
    <property type="match status" value="1"/>
</dbReference>
<keyword evidence="5" id="KW-0238">DNA-binding</keyword>
<organism evidence="6">
    <name type="scientific">Cyprideis torosa</name>
    <dbReference type="NCBI Taxonomy" id="163714"/>
    <lineage>
        <taxon>Eukaryota</taxon>
        <taxon>Metazoa</taxon>
        <taxon>Ecdysozoa</taxon>
        <taxon>Arthropoda</taxon>
        <taxon>Crustacea</taxon>
        <taxon>Oligostraca</taxon>
        <taxon>Ostracoda</taxon>
        <taxon>Podocopa</taxon>
        <taxon>Podocopida</taxon>
        <taxon>Cytherocopina</taxon>
        <taxon>Cytheroidea</taxon>
        <taxon>Cytherideidae</taxon>
        <taxon>Cyprideis</taxon>
    </lineage>
</organism>
<dbReference type="Pfam" id="PF00271">
    <property type="entry name" value="Helicase_C"/>
    <property type="match status" value="1"/>
</dbReference>
<dbReference type="InterPro" id="IPR017946">
    <property type="entry name" value="PLC-like_Pdiesterase_TIM-brl"/>
</dbReference>
<keyword evidence="3" id="KW-0347">Helicase</keyword>
<proteinExistence type="predicted"/>
<dbReference type="Gene3D" id="3.30.2060.10">
    <property type="entry name" value="Penicillin-binding protein 1b domain"/>
    <property type="match status" value="1"/>
</dbReference>
<dbReference type="GO" id="GO:0009380">
    <property type="term" value="C:excinuclease repair complex"/>
    <property type="evidence" value="ECO:0007669"/>
    <property type="project" value="InterPro"/>
</dbReference>
<keyword evidence="2" id="KW-0378">Hydrolase</keyword>
<dbReference type="PANTHER" id="PTHR24029:SF1">
    <property type="entry name" value="TRANSCRIPTION-REPAIR-COUPLING FACTOR"/>
    <property type="match status" value="1"/>
</dbReference>
<dbReference type="GO" id="GO:0005524">
    <property type="term" value="F:ATP binding"/>
    <property type="evidence" value="ECO:0007669"/>
    <property type="project" value="UniProtKB-KW"/>
</dbReference>
<dbReference type="EMBL" id="OB664047">
    <property type="protein sequence ID" value="CAD7231941.1"/>
    <property type="molecule type" value="Genomic_DNA"/>
</dbReference>
<dbReference type="CDD" id="cd01427">
    <property type="entry name" value="HAD_like"/>
    <property type="match status" value="1"/>
</dbReference>
<dbReference type="Gene3D" id="3.40.50.11180">
    <property type="match status" value="1"/>
</dbReference>
<dbReference type="InterPro" id="IPR005118">
    <property type="entry name" value="TRCF_C"/>
</dbReference>
<dbReference type="InterPro" id="IPR041471">
    <property type="entry name" value="UvrB_inter"/>
</dbReference>
<gene>
    <name evidence="6" type="ORF">CTOB1V02_LOCUS9784</name>
</gene>
<dbReference type="Gene3D" id="3.90.1150.50">
    <property type="entry name" value="Transcription-repair-coupling factor, D7 domain"/>
    <property type="match status" value="1"/>
</dbReference>
<dbReference type="InterPro" id="IPR036101">
    <property type="entry name" value="CarD-like/TRCF_RID_sf"/>
</dbReference>
<dbReference type="SUPFAM" id="SSF56784">
    <property type="entry name" value="HAD-like"/>
    <property type="match status" value="1"/>
</dbReference>
<dbReference type="InterPro" id="IPR036412">
    <property type="entry name" value="HAD-like_sf"/>
</dbReference>
<dbReference type="InterPro" id="IPR027417">
    <property type="entry name" value="P-loop_NTPase"/>
</dbReference>
<keyword evidence="1" id="KW-0547">Nucleotide-binding</keyword>
<dbReference type="Pfam" id="PF03461">
    <property type="entry name" value="TRCF"/>
    <property type="match status" value="1"/>
</dbReference>
<dbReference type="GO" id="GO:0006289">
    <property type="term" value="P:nucleotide-excision repair"/>
    <property type="evidence" value="ECO:0007669"/>
    <property type="project" value="InterPro"/>
</dbReference>
<dbReference type="InterPro" id="IPR004807">
    <property type="entry name" value="UvrB"/>
</dbReference>
<accession>A0A7R8ZRT0</accession>
<evidence type="ECO:0000256" key="2">
    <source>
        <dbReference type="ARBA" id="ARBA00022801"/>
    </source>
</evidence>
<dbReference type="GO" id="GO:0016887">
    <property type="term" value="F:ATP hydrolysis activity"/>
    <property type="evidence" value="ECO:0007669"/>
    <property type="project" value="InterPro"/>
</dbReference>
<dbReference type="PANTHER" id="PTHR24029">
    <property type="entry name" value="UVRABC SYSTEM PROTEIN B"/>
    <property type="match status" value="1"/>
</dbReference>
<reference evidence="6" key="1">
    <citation type="submission" date="2020-11" db="EMBL/GenBank/DDBJ databases">
        <authorList>
            <person name="Tran Van P."/>
        </authorList>
    </citation>
    <scope>NUCLEOTIDE SEQUENCE</scope>
</reference>
<dbReference type="Gene3D" id="3.40.50.300">
    <property type="entry name" value="P-loop containing nucleotide triphosphate hydrolases"/>
    <property type="match status" value="1"/>
</dbReference>
<evidence type="ECO:0000256" key="3">
    <source>
        <dbReference type="ARBA" id="ARBA00022806"/>
    </source>
</evidence>
<keyword evidence="4" id="KW-0067">ATP-binding</keyword>
<evidence type="ECO:0000256" key="1">
    <source>
        <dbReference type="ARBA" id="ARBA00022741"/>
    </source>
</evidence>
<dbReference type="Pfam" id="PF17757">
    <property type="entry name" value="UvrB_inter"/>
    <property type="match status" value="1"/>
</dbReference>
<dbReference type="GO" id="GO:0004386">
    <property type="term" value="F:helicase activity"/>
    <property type="evidence" value="ECO:0007669"/>
    <property type="project" value="UniProtKB-KW"/>
</dbReference>
<dbReference type="GO" id="GO:0006629">
    <property type="term" value="P:lipid metabolic process"/>
    <property type="evidence" value="ECO:0007669"/>
    <property type="project" value="InterPro"/>
</dbReference>
<dbReference type="InterPro" id="IPR030395">
    <property type="entry name" value="GP_PDE_dom"/>
</dbReference>
<dbReference type="InterPro" id="IPR037235">
    <property type="entry name" value="TRCF-like_C_D7"/>
</dbReference>
<sequence>MYSSPFSIPLTQDQKAASIAGLRGSAAALFLGQLAKQRPCCCILPDEHLVAPMAWDLKIFTHAQILTYPGYEIPPYTPLSPDQNTTATRLATLYALQENGSNSILITSVEALLRRVIPRRVLLDRAELILAQEEIDKDDLVDQLQSSGYEKVSLVRGVGDFSVRGGIVDIYPPDFIREDQRLHHGPLRLDFFGDLLESLRSFDPSTQRSHAELTEALILPASDILHKKGQNTPSAQTLKAFREEADKEGWDQESAAWIFERLEQFGRFAGAEFFLPLFYSDEERCTDTVFDYLPRNCALVLVDPSGCQQAIDLAHQRIISNHEEVVQKNKAALAPDHIFLSPDSFRQKTAKFQALQLTDFADETSALPWEKTTDHRLIKQDIALHRRQRGIFAPLIDRLVQWQKENHTIILCCRSPKHGKNLADILCKRGFTIEQVFPPLPLTPPPPPGPIYICDQPLQHGFSLLDRRIHILSESELFGEMRQGARTQKREKSKDVLQFAELNHNDIVVHRDHGLAIYQGLVTLELQGVQNDFMLLEYRDGDKLYLPVDRLNLVTRYEGLSDKKPRIDKLGSQAWKTTTNKIKEEVWKVALELLDIYAQREMQTGRSFSAPEAIAREMRRDGQVFFVHNRIQSIHKIADRIQKLVPSARIAVAHGQMAGKQLEDIMVQFVQKEIDVLVSTTIIESGLDIPAANTILINRADKLGLAEIYQLRGRVGRSSTQSFAYLLVPSMDALSKDAKERLRALMDYNELGGGFKLAMSDLQIRGGGNILGISQSGHIAAIGYDLYLELLQRTVSDLKAQGLADRKGVVLENIDPEINLNISAYVPHNYIEDIGQRYIAYRRISVLASEDEEQFTDLREELIDRYGPLPRETENLFAIMALKKALIQLRIEKLERGRDTLVFTFAQDTPAGKTVFLVTNAHPKTLEIKLNKANIAGYFDTMVCSEEIGLAKEERAFWEKLGQRLDFTPSRTMLADDTKKVLAAAGEYGIAHLVHIAKPSSRQPLLRAEDFFSIAAFDEILPEKCLSQRKDFSRTSSEKNQEASASQRIAFYPEAPSTQDIGTLAIAAMHKPDFLALPLMLTSDNHLVVSSTLTLEKHCNVARIFPDRAREDGRFYLADFTLQELQQLLFSAPEKSLHGGTTVHLMTFSDALAFLQALKLQFNLAPKPIAIIQYPWFYHHEGKDISSAIIGALRTSQQTEESQYVMCFDPDELKYINKELLQEADRTIKIIQAVDSPDGSEALRQKGTTWLPYDYQWLLTRIGLRVVSGYADILWLHSPDDMDGEAIDYVLLATRDLPLEIAINIDSAATPLLEALPREVGSKVILAGPDLFRLLEWKNNSQENRIKMSVQDVRTEKSPVGNTLIPPENLR</sequence>
<dbReference type="SUPFAM" id="SSF52540">
    <property type="entry name" value="P-loop containing nucleoside triphosphate hydrolases"/>
    <property type="match status" value="3"/>
</dbReference>
<dbReference type="SMART" id="SM00982">
    <property type="entry name" value="TRCF"/>
    <property type="match status" value="1"/>
</dbReference>